<evidence type="ECO:0000313" key="2">
    <source>
        <dbReference type="Proteomes" id="UP000622317"/>
    </source>
</evidence>
<comment type="caution">
    <text evidence="1">The sequence shown here is derived from an EMBL/GenBank/DDBJ whole genome shotgun (WGS) entry which is preliminary data.</text>
</comment>
<evidence type="ECO:0000313" key="1">
    <source>
        <dbReference type="EMBL" id="MBD5780280.1"/>
    </source>
</evidence>
<reference evidence="1" key="1">
    <citation type="submission" date="2020-09" db="EMBL/GenBank/DDBJ databases">
        <title>Pelagicoccus enzymogenes sp. nov. with an EPS production, isolated from marine sediment.</title>
        <authorList>
            <person name="Feng X."/>
        </authorList>
    </citation>
    <scope>NUCLEOTIDE SEQUENCE</scope>
    <source>
        <strain evidence="1">NFK12</strain>
    </source>
</reference>
<dbReference type="RefSeq" id="WP_191617389.1">
    <property type="nucleotide sequence ID" value="NZ_JACYFG010000035.1"/>
</dbReference>
<dbReference type="EMBL" id="JACYFG010000035">
    <property type="protein sequence ID" value="MBD5780280.1"/>
    <property type="molecule type" value="Genomic_DNA"/>
</dbReference>
<dbReference type="AlphaFoldDB" id="A0A927F9D9"/>
<name>A0A927F9D9_9BACT</name>
<dbReference type="Proteomes" id="UP000622317">
    <property type="component" value="Unassembled WGS sequence"/>
</dbReference>
<keyword evidence="2" id="KW-1185">Reference proteome</keyword>
<accession>A0A927F9D9</accession>
<gene>
    <name evidence="1" type="ORF">IEN85_12325</name>
</gene>
<organism evidence="1 2">
    <name type="scientific">Pelagicoccus enzymogenes</name>
    <dbReference type="NCBI Taxonomy" id="2773457"/>
    <lineage>
        <taxon>Bacteria</taxon>
        <taxon>Pseudomonadati</taxon>
        <taxon>Verrucomicrobiota</taxon>
        <taxon>Opitutia</taxon>
        <taxon>Puniceicoccales</taxon>
        <taxon>Pelagicoccaceae</taxon>
        <taxon>Pelagicoccus</taxon>
    </lineage>
</organism>
<proteinExistence type="predicted"/>
<sequence length="374" mass="41506">MKHALAPLPSPARLLCGIGCVAAIVFATPSRAFDSVETSLESLDSELFAVELLTLRAEHALGDWELQGTFSLSEYDIDFQPVSFDLLGQAAQLREQARSANLIASKAVVDKLTLDFGIAYRDGFSNYRSVWLDTYFDQHFEPLEGVPGHELYQDVQPSAASVTTGLKWEYLPANAVASVSVSRIQDNVSPGYEIDFDGIRRGELVLATTSLSLVTENVLTPRLRSRIALTATETSARSPRYAAEIALNAALRDRWIWRNKLGGSTENPQFDAHFIESTIEFHASDSFAIYLQGRSYQDSGEIENALLFTTAAPELDNDSVGIGFRYLAEKWSAKVSLLHSRSQFVDTNVNVDFFRNLYVDADWLTLQVALGKRF</sequence>
<protein>
    <submittedName>
        <fullName evidence="1">Uncharacterized protein</fullName>
    </submittedName>
</protein>